<dbReference type="Gene3D" id="3.30.565.10">
    <property type="entry name" value="Histidine kinase-like ATPase, C-terminal domain"/>
    <property type="match status" value="1"/>
</dbReference>
<name>A0A7Y0Q876_9GAMM</name>
<dbReference type="Pfam" id="PF00072">
    <property type="entry name" value="Response_reg"/>
    <property type="match status" value="1"/>
</dbReference>
<keyword evidence="7" id="KW-0067">ATP-binding</keyword>
<dbReference type="InterPro" id="IPR004358">
    <property type="entry name" value="Sig_transdc_His_kin-like_C"/>
</dbReference>
<dbReference type="InterPro" id="IPR005467">
    <property type="entry name" value="His_kinase_dom"/>
</dbReference>
<dbReference type="Gene3D" id="3.40.190.10">
    <property type="entry name" value="Periplasmic binding protein-like II"/>
    <property type="match status" value="2"/>
</dbReference>
<sequence length="751" mass="83942">MKYLLGVLLLLCTLPCIAQQKIVLQLKWMHQFQFAGYYAAKAQGYYQEVGIELEIRERDINTSPAEDVLSGYAHFGIADSSIVLRHLKGDAVTITSTIFQSSPLVLMSLASSNIQTPDDFRGKKIMYQRGVDGASLEAMMLFFNIKNEEYQFISHNFDDMSLAKGDVDLMSAYLSDQPFLYEAQQEKTTIFDPSSYGIDFYGDLIFTTTDFAKENLALIEQFNQATYKGWQYAFEHPDQIAQLIRDKYQSKKSLAALRYEAAATRRLVKYGIVPMGTVFPERFIRIANTYKELGLVPEHAQLKELLIADLQDKKMQLTNTEIYFLVGIIALVVLIAISSMLFNYKLKSQVKKQTWAIIETNEQLAKSVAMLEDKNVQLSSAKQLAEQANVAKSSFLANMSHEVRTPMNGIMGALQILNRQDISKDANELVDMAMLSSKSLLTIINDILDLSKIEAGKMTLEAIPFALKPIIENTVNELSSLIEEKKISVNLTCSSQFTDGFIGDPVRIKQIILNLLSNAIKFTEAGSVNIKVAQVSYGVEINVTDTGIGMSETQVAKLFSRFEQADSSTTRKFGGTGLGLAITKRLIELMQSDILVESELNRGTTFTVQLHLATTDISRIPTDTHEVSAPNANGYNILLAEDNRINQKIFLSITSPTKANVVVAHDGEQAIEQFKTQHFDLVFMDIQMPNVDGIQACKAIKHINPNTPIVALTANVMANDVKKYMNEGFNSYIAKPVDVEELYRTINTYLN</sequence>
<dbReference type="AlphaFoldDB" id="A0A7Y0Q876"/>
<dbReference type="InterPro" id="IPR036097">
    <property type="entry name" value="HisK_dim/P_sf"/>
</dbReference>
<dbReference type="PROSITE" id="PS50109">
    <property type="entry name" value="HIS_KIN"/>
    <property type="match status" value="1"/>
</dbReference>
<keyword evidence="4" id="KW-0808">Transferase</keyword>
<dbReference type="InterPro" id="IPR001789">
    <property type="entry name" value="Sig_transdc_resp-reg_receiver"/>
</dbReference>
<evidence type="ECO:0000256" key="2">
    <source>
        <dbReference type="ARBA" id="ARBA00012438"/>
    </source>
</evidence>
<dbReference type="SUPFAM" id="SSF53850">
    <property type="entry name" value="Periplasmic binding protein-like II"/>
    <property type="match status" value="1"/>
</dbReference>
<evidence type="ECO:0000256" key="9">
    <source>
        <dbReference type="PROSITE-ProRule" id="PRU00169"/>
    </source>
</evidence>
<evidence type="ECO:0000259" key="12">
    <source>
        <dbReference type="PROSITE" id="PS50110"/>
    </source>
</evidence>
<keyword evidence="10" id="KW-0812">Transmembrane</keyword>
<dbReference type="Pfam" id="PF00512">
    <property type="entry name" value="HisKA"/>
    <property type="match status" value="1"/>
</dbReference>
<dbReference type="InterPro" id="IPR036890">
    <property type="entry name" value="HATPase_C_sf"/>
</dbReference>
<keyword evidence="8" id="KW-0902">Two-component regulatory system</keyword>
<dbReference type="SMART" id="SM00388">
    <property type="entry name" value="HisKA"/>
    <property type="match status" value="1"/>
</dbReference>
<dbReference type="SMART" id="SM00387">
    <property type="entry name" value="HATPase_c"/>
    <property type="match status" value="1"/>
</dbReference>
<dbReference type="CDD" id="cd16922">
    <property type="entry name" value="HATPase_EvgS-ArcB-TorS-like"/>
    <property type="match status" value="1"/>
</dbReference>
<evidence type="ECO:0000256" key="10">
    <source>
        <dbReference type="SAM" id="Phobius"/>
    </source>
</evidence>
<dbReference type="GO" id="GO:0000155">
    <property type="term" value="F:phosphorelay sensor kinase activity"/>
    <property type="evidence" value="ECO:0007669"/>
    <property type="project" value="InterPro"/>
</dbReference>
<gene>
    <name evidence="13" type="ORF">HII17_09685</name>
</gene>
<reference evidence="13 14" key="1">
    <citation type="submission" date="2020-04" db="EMBL/GenBank/DDBJ databases">
        <title>Thalassotalea sp. M1531, isolated from the surface of marine red alga.</title>
        <authorList>
            <person name="Pang L."/>
            <person name="Lu D.-C."/>
        </authorList>
    </citation>
    <scope>NUCLEOTIDE SEQUENCE [LARGE SCALE GENOMIC DNA]</scope>
    <source>
        <strain evidence="13 14">M1531</strain>
    </source>
</reference>
<dbReference type="EMBL" id="JABBXH010000003">
    <property type="protein sequence ID" value="NMP31835.1"/>
    <property type="molecule type" value="Genomic_DNA"/>
</dbReference>
<dbReference type="InterPro" id="IPR011006">
    <property type="entry name" value="CheY-like_superfamily"/>
</dbReference>
<dbReference type="Pfam" id="PF09084">
    <property type="entry name" value="NMT1"/>
    <property type="match status" value="1"/>
</dbReference>
<dbReference type="SUPFAM" id="SSF52172">
    <property type="entry name" value="CheY-like"/>
    <property type="match status" value="1"/>
</dbReference>
<evidence type="ECO:0000256" key="6">
    <source>
        <dbReference type="ARBA" id="ARBA00022777"/>
    </source>
</evidence>
<organism evidence="13 14">
    <name type="scientific">Thalassotalea algicola</name>
    <dbReference type="NCBI Taxonomy" id="2716224"/>
    <lineage>
        <taxon>Bacteria</taxon>
        <taxon>Pseudomonadati</taxon>
        <taxon>Pseudomonadota</taxon>
        <taxon>Gammaproteobacteria</taxon>
        <taxon>Alteromonadales</taxon>
        <taxon>Colwelliaceae</taxon>
        <taxon>Thalassotalea</taxon>
    </lineage>
</organism>
<dbReference type="Pfam" id="PF02518">
    <property type="entry name" value="HATPase_c"/>
    <property type="match status" value="1"/>
</dbReference>
<dbReference type="SUPFAM" id="SSF55874">
    <property type="entry name" value="ATPase domain of HSP90 chaperone/DNA topoisomerase II/histidine kinase"/>
    <property type="match status" value="1"/>
</dbReference>
<evidence type="ECO:0000256" key="7">
    <source>
        <dbReference type="ARBA" id="ARBA00022840"/>
    </source>
</evidence>
<dbReference type="Gene3D" id="1.10.287.130">
    <property type="match status" value="1"/>
</dbReference>
<dbReference type="EC" id="2.7.13.3" evidence="2"/>
<dbReference type="SUPFAM" id="SSF47384">
    <property type="entry name" value="Homodimeric domain of signal transducing histidine kinase"/>
    <property type="match status" value="1"/>
</dbReference>
<dbReference type="CDD" id="cd17546">
    <property type="entry name" value="REC_hyHK_CKI1_RcsC-like"/>
    <property type="match status" value="1"/>
</dbReference>
<comment type="catalytic activity">
    <reaction evidence="1">
        <text>ATP + protein L-histidine = ADP + protein N-phospho-L-histidine.</text>
        <dbReference type="EC" id="2.7.13.3"/>
    </reaction>
</comment>
<keyword evidence="14" id="KW-1185">Reference proteome</keyword>
<feature type="modified residue" description="4-aspartylphosphate" evidence="9">
    <location>
        <position position="685"/>
    </location>
</feature>
<dbReference type="GO" id="GO:0005524">
    <property type="term" value="F:ATP binding"/>
    <property type="evidence" value="ECO:0007669"/>
    <property type="project" value="UniProtKB-KW"/>
</dbReference>
<keyword evidence="5" id="KW-0547">Nucleotide-binding</keyword>
<feature type="transmembrane region" description="Helical" evidence="10">
    <location>
        <begin position="322"/>
        <end position="342"/>
    </location>
</feature>
<keyword evidence="3 9" id="KW-0597">Phosphoprotein</keyword>
<dbReference type="Gene3D" id="3.40.50.2300">
    <property type="match status" value="1"/>
</dbReference>
<evidence type="ECO:0000259" key="11">
    <source>
        <dbReference type="PROSITE" id="PS50109"/>
    </source>
</evidence>
<keyword evidence="6" id="KW-0418">Kinase</keyword>
<dbReference type="SMART" id="SM00448">
    <property type="entry name" value="REC"/>
    <property type="match status" value="1"/>
</dbReference>
<feature type="domain" description="Response regulatory" evidence="12">
    <location>
        <begin position="636"/>
        <end position="750"/>
    </location>
</feature>
<evidence type="ECO:0000256" key="8">
    <source>
        <dbReference type="ARBA" id="ARBA00023012"/>
    </source>
</evidence>
<dbReference type="FunFam" id="3.30.565.10:FF:000078">
    <property type="entry name" value="Two-component sensor histidine kinase"/>
    <property type="match status" value="1"/>
</dbReference>
<dbReference type="InterPro" id="IPR003661">
    <property type="entry name" value="HisK_dim/P_dom"/>
</dbReference>
<keyword evidence="10" id="KW-0472">Membrane</keyword>
<comment type="caution">
    <text evidence="13">The sequence shown here is derived from an EMBL/GenBank/DDBJ whole genome shotgun (WGS) entry which is preliminary data.</text>
</comment>
<accession>A0A7Y0Q876</accession>
<evidence type="ECO:0000256" key="5">
    <source>
        <dbReference type="ARBA" id="ARBA00022741"/>
    </source>
</evidence>
<dbReference type="PANTHER" id="PTHR45339:SF1">
    <property type="entry name" value="HYBRID SIGNAL TRANSDUCTION HISTIDINE KINASE J"/>
    <property type="match status" value="1"/>
</dbReference>
<dbReference type="RefSeq" id="WP_169075175.1">
    <property type="nucleotide sequence ID" value="NZ_JABBXH010000003.1"/>
</dbReference>
<evidence type="ECO:0000256" key="1">
    <source>
        <dbReference type="ARBA" id="ARBA00000085"/>
    </source>
</evidence>
<dbReference type="FunFam" id="1.10.287.130:FF:000002">
    <property type="entry name" value="Two-component osmosensing histidine kinase"/>
    <property type="match status" value="1"/>
</dbReference>
<proteinExistence type="predicted"/>
<evidence type="ECO:0000256" key="3">
    <source>
        <dbReference type="ARBA" id="ARBA00022553"/>
    </source>
</evidence>
<dbReference type="Proteomes" id="UP000568664">
    <property type="component" value="Unassembled WGS sequence"/>
</dbReference>
<dbReference type="PROSITE" id="PS50110">
    <property type="entry name" value="RESPONSE_REGULATORY"/>
    <property type="match status" value="1"/>
</dbReference>
<dbReference type="InterPro" id="IPR003594">
    <property type="entry name" value="HATPase_dom"/>
</dbReference>
<evidence type="ECO:0000256" key="4">
    <source>
        <dbReference type="ARBA" id="ARBA00022679"/>
    </source>
</evidence>
<dbReference type="PRINTS" id="PR00344">
    <property type="entry name" value="BCTRLSENSOR"/>
</dbReference>
<feature type="domain" description="Histidine kinase" evidence="11">
    <location>
        <begin position="398"/>
        <end position="614"/>
    </location>
</feature>
<keyword evidence="10" id="KW-1133">Transmembrane helix</keyword>
<evidence type="ECO:0000313" key="13">
    <source>
        <dbReference type="EMBL" id="NMP31835.1"/>
    </source>
</evidence>
<dbReference type="PANTHER" id="PTHR45339">
    <property type="entry name" value="HYBRID SIGNAL TRANSDUCTION HISTIDINE KINASE J"/>
    <property type="match status" value="1"/>
</dbReference>
<dbReference type="InterPro" id="IPR015168">
    <property type="entry name" value="SsuA/THI5"/>
</dbReference>
<dbReference type="CDD" id="cd00082">
    <property type="entry name" value="HisKA"/>
    <property type="match status" value="1"/>
</dbReference>
<protein>
    <recommendedName>
        <fullName evidence="2">histidine kinase</fullName>
        <ecNumber evidence="2">2.7.13.3</ecNumber>
    </recommendedName>
</protein>
<evidence type="ECO:0000313" key="14">
    <source>
        <dbReference type="Proteomes" id="UP000568664"/>
    </source>
</evidence>